<dbReference type="SUPFAM" id="SSF52058">
    <property type="entry name" value="L domain-like"/>
    <property type="match status" value="2"/>
</dbReference>
<dbReference type="InterPro" id="IPR044974">
    <property type="entry name" value="Disease_R_plants"/>
</dbReference>
<dbReference type="SUPFAM" id="SSF52200">
    <property type="entry name" value="Toll/Interleukin receptor TIR domain"/>
    <property type="match status" value="2"/>
</dbReference>
<dbReference type="SMART" id="SM00255">
    <property type="entry name" value="TIR"/>
    <property type="match status" value="2"/>
</dbReference>
<dbReference type="Gene3D" id="1.10.8.430">
    <property type="entry name" value="Helical domain of apoptotic protease-activating factors"/>
    <property type="match status" value="1"/>
</dbReference>
<dbReference type="PANTHER" id="PTHR11017:SF385">
    <property type="entry name" value="DISEASE RESISTANCE PROTEIN (TIR-NBS-LRR CLASS)-RELATED"/>
    <property type="match status" value="1"/>
</dbReference>
<dbReference type="InterPro" id="IPR003591">
    <property type="entry name" value="Leu-rich_rpt_typical-subtyp"/>
</dbReference>
<evidence type="ECO:0000259" key="5">
    <source>
        <dbReference type="PROSITE" id="PS50104"/>
    </source>
</evidence>
<dbReference type="Pfam" id="PF00931">
    <property type="entry name" value="NB-ARC"/>
    <property type="match status" value="1"/>
</dbReference>
<dbReference type="Pfam" id="PF23282">
    <property type="entry name" value="WHD_ROQ1"/>
    <property type="match status" value="1"/>
</dbReference>
<keyword evidence="2" id="KW-0677">Repeat</keyword>
<dbReference type="TAIR" id="AT1G27180"/>
<evidence type="ECO:0000256" key="1">
    <source>
        <dbReference type="ARBA" id="ARBA00022614"/>
    </source>
</evidence>
<dbReference type="InterPro" id="IPR032675">
    <property type="entry name" value="LRR_dom_sf"/>
</dbReference>
<dbReference type="InterPro" id="IPR055414">
    <property type="entry name" value="LRR_R13L4/SHOC2-like"/>
</dbReference>
<evidence type="ECO:0000256" key="2">
    <source>
        <dbReference type="ARBA" id="ARBA00022737"/>
    </source>
</evidence>
<dbReference type="GO" id="GO:0043531">
    <property type="term" value="F:ADP binding"/>
    <property type="evidence" value="ECO:0007669"/>
    <property type="project" value="InterPro"/>
</dbReference>
<name>Q9FTA5_ARATH</name>
<dbReference type="FunFam" id="3.40.50.10140:FF:000007">
    <property type="entry name" value="Disease resistance protein (TIR-NBS-LRR class)"/>
    <property type="match status" value="1"/>
</dbReference>
<dbReference type="GO" id="GO:0006952">
    <property type="term" value="P:defense response"/>
    <property type="evidence" value="ECO:0007669"/>
    <property type="project" value="UniProtKB-KW"/>
</dbReference>
<dbReference type="InterPro" id="IPR058192">
    <property type="entry name" value="WHD_ROQ1-like"/>
</dbReference>
<dbReference type="InterPro" id="IPR000157">
    <property type="entry name" value="TIR_dom"/>
</dbReference>
<dbReference type="InterPro" id="IPR036390">
    <property type="entry name" value="WH_DNA-bd_sf"/>
</dbReference>
<evidence type="ECO:0000256" key="3">
    <source>
        <dbReference type="ARBA" id="ARBA00022821"/>
    </source>
</evidence>
<dbReference type="Gene3D" id="3.40.50.10140">
    <property type="entry name" value="Toll/interleukin-1 receptor homology (TIR) domain"/>
    <property type="match status" value="2"/>
</dbReference>
<dbReference type="PRINTS" id="PR00364">
    <property type="entry name" value="DISEASERSIST"/>
</dbReference>
<dbReference type="InterPro" id="IPR027417">
    <property type="entry name" value="P-loop_NTPase"/>
</dbReference>
<keyword evidence="1" id="KW-0433">Leucine-rich repeat</keyword>
<dbReference type="InterPro" id="IPR042197">
    <property type="entry name" value="Apaf_helical"/>
</dbReference>
<keyword evidence="3" id="KW-0611">Plant defense</keyword>
<evidence type="ECO:0000256" key="4">
    <source>
        <dbReference type="ARBA" id="ARBA00023027"/>
    </source>
</evidence>
<dbReference type="PhylomeDB" id="Q9FTA5"/>
<dbReference type="GO" id="GO:0005829">
    <property type="term" value="C:cytosol"/>
    <property type="evidence" value="ECO:0007005"/>
    <property type="project" value="TAIR"/>
</dbReference>
<organism evidence="6">
    <name type="scientific">Arabidopsis thaliana</name>
    <name type="common">Mouse-ear cress</name>
    <dbReference type="NCBI Taxonomy" id="3702"/>
    <lineage>
        <taxon>Eukaryota</taxon>
        <taxon>Viridiplantae</taxon>
        <taxon>Streptophyta</taxon>
        <taxon>Embryophyta</taxon>
        <taxon>Tracheophyta</taxon>
        <taxon>Spermatophyta</taxon>
        <taxon>Magnoliopsida</taxon>
        <taxon>eudicotyledons</taxon>
        <taxon>Gunneridae</taxon>
        <taxon>Pentapetalae</taxon>
        <taxon>rosids</taxon>
        <taxon>malvids</taxon>
        <taxon>Brassicales</taxon>
        <taxon>Brassicaceae</taxon>
        <taxon>Camelineae</taxon>
        <taxon>Arabidopsis</taxon>
    </lineage>
</organism>
<sequence>MELPDVPVWRRVIVSAFFEALTFNIDIEEERSEIMMKTGAVVSNPRSRVKWDAFLSFQRDTSHNFTDRLYEALVKEELRVWNDDLERVDHDHDHELRPSLVEAIEDSVAFVVVLSPNYANSHLRLEELAKLCDLKCLMVPIFYKVEPREVKEQNGPFEKDFEEHSKRFGEEKIQRWKGAMTTVGNISGFICGYEIQLEMETGVVPNRLKYSVFLSFRGFDTRTNFCERLYIALNEKQNVRVFRDNEGMEKGDKIDPSLFEAIEDSAASVIILSTNYANSSWCLDELALLCDLRSSLKRPMIPIFYGVNPEDVRKQSGEFRKDFEEKAKSFDEETIQRWKRAMNLVGNIPGYVCTAKTVGDDNEGINREKVDDMIDLVVKKVVAAVRNRPEIVADYTVGLESPIKDLMKLFNTESSSGIQVMGLYGMGGIGKTTLAKAFYNKIIVNFNRHRVFIESVRGKSSDQDGLVNLQKTLIKELFRLVPEIEDVSIGLEKIKENVHEKKIIVVLDDVDHIDQVNALVGETSWYGEGSLIVITTRDSEILSKLSVNQQYEVKCLTEPQALKLFSFYSLRKEKPPTQGLLELSKKIAEVTGLLPLAVKVFGSHFYDKDENEWQVELEKLKTQQDKLHGVLALSFKSLDEEEKKIFLDIACLFLKMDITKEEVVDILKGCGLNAEAALRVLIQKSLLTILTDDTLWMHDQIRDMGRQMVHKESSDDPEMRSRLWDRGEIMNVLDYMKGTSSIRGIVLDFNKKFARDHTADEIFSSNLRNNPGIYSVFNYLKNKLVRFPAEEKPKRSEITIPVESFAPMKKLRLLQINNVELEGDLKLLPSELKWIQWKGFPLENLPPDILSRQLGVLDLSESGVRRVKTLPRKRGDENLKVVNLRGCHGLEAIPDLSNHNALEKLVLERCNLLVKVPRSVGNLGKLLQLDLRRCSSLSEFLGDVSGLKCLEKFFLSGCSNLSVLPENIGSMPCLKELLLDGTAISNLPYSIFRLQKLEKLSLMGCRSIEELPSCVGYLTSLEDLYLDDTALRNLPSSIGDLKNLQKLHLMRCTSLSTIPETINKLMSLKELFINGSAVEELPIETGSLLCLTDLSAGDCKFLKQVPSSIGGLNSLLQLQLDSTPIEALPEEIGDLHFIRQLDLRNCKSLKALPKTIGKMDTLYSLNLVGSNIEELPEEFGKLENLVELRMNNCKMLKRLPKSFGDLKSLHRLYMQETLVAELPESFGNLSNLMVLEMLKKPLFRISESNVPGTSEEPRFVEVPNSFSKLLKLEELDACSWRISGKIPDDLEKLSCLMKLNLGNNYFHSLPSSLVKLSNLQELSLRDCRELKRLPPLPCKLEQLNLANCFSLESVSDLSELTILTDLNLTNCAKVVDIPGLEHLTALKRLYMTGCNSNYSLAVKKRLSKASLKMMRNLSLPGNRVPDWFSQGPVTFSAQPNRELRGVIIAVVVALNDETEDDDYQLPDVMEVQAQIHKLDHHKCTNTLHLSGVPRTNNDQLHICRYSAFHPLVTMLKDGYTIQVIKRNPPIKQGVELKMHGIHLVYEGDDDLEGRENTLPEAQQTVSQKLANFFSSFEEGEASAKGDSTVA</sequence>
<reference key="1">
    <citation type="journal article" date="2000" name="Nature">
        <title>Sequence and analysis of chromosome 1 of the plant Arabidopsis thaliana.</title>
        <authorList>
            <person name="Theologis A."/>
            <person name="Ecker J.R."/>
            <person name="Palm C.J."/>
            <person name="Federspiel N.A."/>
            <person name="Kaul S."/>
            <person name="White O."/>
            <person name="Alonso J."/>
            <person name="Altafi H."/>
            <person name="Araujo R."/>
            <person name="Bowman C.L."/>
            <person name="Brooks S.Y."/>
            <person name="Buehler E."/>
            <person name="Chan A."/>
            <person name="Chao Q."/>
            <person name="Chen H."/>
            <person name="Cheuk R.F."/>
            <person name="Chin C.W."/>
            <person name="Chung M.K."/>
            <person name="Conn L."/>
            <person name="Conway A.B."/>
            <person name="Conway A.R."/>
            <person name="Creasy T.H."/>
            <person name="Dewar K."/>
            <person name="Dunn P."/>
            <person name="Etgu P."/>
            <person name="Feldblyum T.V."/>
            <person name="Feng J."/>
            <person name="Fong B."/>
            <person name="Fujii C.Y."/>
            <person name="Gill J.E."/>
            <person name="Goldsmith A.D."/>
            <person name="Haas B."/>
            <person name="Hansen N.F."/>
            <person name="Hughes B."/>
            <person name="Huizar L."/>
            <person name="Hunter J.L."/>
            <person name="Jenkins J."/>
            <person name="Johnson-Hopson C."/>
            <person name="Khan S."/>
            <person name="Khaykin E."/>
            <person name="Kim C.J."/>
            <person name="Koo H.L."/>
            <person name="Kremenetskaia I."/>
            <person name="Kurtz D.B."/>
            <person name="Kwan A."/>
            <person name="Lam B."/>
            <person name="Langin-Hooper S."/>
            <person name="Lee A."/>
            <person name="Lee J.M."/>
            <person name="Lenz C.A."/>
            <person name="Li J.H."/>
            <person name="Li Y."/>
            <person name="Lin X."/>
            <person name="Liu S.X."/>
            <person name="Liu Z.A."/>
            <person name="Luros J.S."/>
            <person name="Maiti R."/>
            <person name="Marziali A."/>
            <person name="Militscher J."/>
            <person name="Miranda M."/>
            <person name="Nguyen M."/>
            <person name="Nierman W.C."/>
            <person name="Osborne B.I."/>
            <person name="Pai G."/>
            <person name="Peterson J."/>
            <person name="Pham P.K."/>
            <person name="Rizzo M."/>
            <person name="Rooney T."/>
            <person name="Rowley D."/>
            <person name="Sakano H."/>
            <person name="Salzberg S.L."/>
            <person name="Schwartz J.R."/>
            <person name="Shinn P."/>
            <person name="Southwick A.M."/>
            <person name="Sun H."/>
            <person name="Tallon L.J."/>
            <person name="Tambunga G."/>
            <person name="Toriumi M.J."/>
            <person name="Town C.D."/>
            <person name="Utterback T."/>
            <person name="Van Aken S."/>
            <person name="Vaysberg M."/>
            <person name="Vysotskaia V.S."/>
            <person name="Walker M."/>
            <person name="Wu D."/>
            <person name="Yu G."/>
            <person name="Fraser C.M."/>
            <person name="Venter J.C."/>
            <person name="Davis R.W."/>
        </authorList>
    </citation>
    <scope>NUCLEOTIDE SEQUENCE [LARGE SCALE GENOMIC DNA]</scope>
    <source>
        <strain>cv. Columbia</strain>
    </source>
</reference>
<feature type="domain" description="TIR" evidence="5">
    <location>
        <begin position="49"/>
        <end position="211"/>
    </location>
</feature>
<dbReference type="SMART" id="SM00369">
    <property type="entry name" value="LRR_TYP"/>
    <property type="match status" value="6"/>
</dbReference>
<dbReference type="PIR" id="B86398">
    <property type="entry name" value="B86398"/>
</dbReference>
<dbReference type="Gene3D" id="3.80.10.10">
    <property type="entry name" value="Ribonuclease Inhibitor"/>
    <property type="match status" value="3"/>
</dbReference>
<keyword evidence="4" id="KW-0520">NAD</keyword>
<reference evidence="6" key="2">
    <citation type="submission" date="2000-05" db="EMBL/GenBank/DDBJ databases">
        <title>Genomic sequence for Arabidopsis thaliana BAC T7N9 from chromosome I.</title>
        <authorList>
            <person name="Khan S."/>
            <person name="Brooks S."/>
            <person name="Buehler E."/>
            <person name="Chao Q."/>
            <person name="Johnson-Hopson C."/>
            <person name="Kim C."/>
            <person name="Shinn P."/>
            <person name="Altafi H."/>
            <person name="Bei Q."/>
            <person name="Chin C."/>
            <person name="Chiou J."/>
            <person name="Choi E."/>
            <person name="Conn L."/>
            <person name="Conway A."/>
            <person name="Gonzales A."/>
            <person name="Hansen N."/>
            <person name="Howng B."/>
            <person name="Koo T."/>
            <person name="Lam B."/>
            <person name="Lee J."/>
            <person name="Lenz C."/>
            <person name="Li J."/>
            <person name="Liu A."/>
            <person name="Liu K."/>
            <person name="Liu S."/>
            <person name="Mukharsky N."/>
            <person name="Nguyen M."/>
            <person name="Palm C."/>
            <person name="Pham P."/>
            <person name="Sakano H."/>
            <person name="Schwartz J."/>
            <person name="Southwick A."/>
            <person name="Thaveri A."/>
            <person name="Toriumi M."/>
            <person name="Vaysberg M."/>
            <person name="Yu G."/>
            <person name="Federspiel N.A."/>
            <person name="Theologis A."/>
            <person name="Ecker J.R."/>
        </authorList>
    </citation>
    <scope>NUCLEOTIDE SEQUENCE</scope>
</reference>
<dbReference type="EMBL" id="AC000348">
    <property type="protein sequence ID" value="AAG13419.1"/>
    <property type="molecule type" value="Genomic_DNA"/>
</dbReference>
<dbReference type="Gene3D" id="3.40.50.300">
    <property type="entry name" value="P-loop containing nucleotide triphosphate hydrolases"/>
    <property type="match status" value="1"/>
</dbReference>
<protein>
    <submittedName>
        <fullName evidence="6">T7N9.24</fullName>
    </submittedName>
</protein>
<dbReference type="Pfam" id="PF01582">
    <property type="entry name" value="TIR"/>
    <property type="match status" value="2"/>
</dbReference>
<reference evidence="6" key="3">
    <citation type="submission" date="2000-09" db="EMBL/GenBank/DDBJ databases">
        <authorList>
            <person name="Cheuk R."/>
            <person name="Shinn P."/>
            <person name="Brooks S."/>
            <person name="Buehler E."/>
            <person name="Chao Q."/>
            <person name="Johnson-Hopson C."/>
            <person name="Khan S."/>
            <person name="Kim C."/>
            <person name="Altafi H."/>
            <person name="Bei B."/>
            <person name="Chin C."/>
            <person name="Chiou J."/>
            <person name="Choi E."/>
            <person name="Conn L."/>
            <person name="Conway A."/>
            <person name="Gonzalez A."/>
            <person name="Hansen N."/>
            <person name="Howing B."/>
            <person name="Koo T."/>
            <person name="Lam B."/>
            <person name="Lee J."/>
            <person name="Lenz C."/>
            <person name="Li J."/>
            <person name="Liu A."/>
            <person name="Liu J."/>
            <person name="Liu S."/>
            <person name="Mukharsky N."/>
            <person name="Nguyen M."/>
            <person name="Palm C."/>
            <person name="Pham P."/>
            <person name="Sakano H."/>
            <person name="Schwartz J."/>
            <person name="Southwick A."/>
            <person name="Thaveri A."/>
            <person name="Toriumi M."/>
            <person name="Vaysberg M."/>
            <person name="Yu G."/>
            <person name="Davis R."/>
            <person name="Federspiel N."/>
            <person name="Theologis A."/>
            <person name="Ecker J."/>
        </authorList>
    </citation>
    <scope>NUCLEOTIDE SEQUENCE</scope>
</reference>
<dbReference type="PANTHER" id="PTHR11017">
    <property type="entry name" value="LEUCINE-RICH REPEAT-CONTAINING PROTEIN"/>
    <property type="match status" value="1"/>
</dbReference>
<feature type="domain" description="TIR" evidence="5">
    <location>
        <begin position="208"/>
        <end position="385"/>
    </location>
</feature>
<dbReference type="SUPFAM" id="SSF52540">
    <property type="entry name" value="P-loop containing nucleoside triphosphate hydrolases"/>
    <property type="match status" value="1"/>
</dbReference>
<dbReference type="ExpressionAtlas" id="Q9FTA5">
    <property type="expression patterns" value="baseline and differential"/>
</dbReference>
<dbReference type="InterPro" id="IPR035897">
    <property type="entry name" value="Toll_tir_struct_dom_sf"/>
</dbReference>
<dbReference type="Pfam" id="PF23598">
    <property type="entry name" value="LRR_14"/>
    <property type="match status" value="2"/>
</dbReference>
<dbReference type="PROSITE" id="PS50104">
    <property type="entry name" value="TIR"/>
    <property type="match status" value="2"/>
</dbReference>
<proteinExistence type="predicted"/>
<dbReference type="SUPFAM" id="SSF46785">
    <property type="entry name" value="Winged helix' DNA-binding domain"/>
    <property type="match status" value="1"/>
</dbReference>
<accession>Q9FTA5</accession>
<dbReference type="InterPro" id="IPR002182">
    <property type="entry name" value="NB-ARC"/>
</dbReference>
<dbReference type="GO" id="GO:0007165">
    <property type="term" value="P:signal transduction"/>
    <property type="evidence" value="ECO:0007669"/>
    <property type="project" value="InterPro"/>
</dbReference>
<evidence type="ECO:0000313" key="6">
    <source>
        <dbReference type="EMBL" id="AAG13419.1"/>
    </source>
</evidence>
<dbReference type="GO" id="GO:0051707">
    <property type="term" value="P:response to other organism"/>
    <property type="evidence" value="ECO:0007669"/>
    <property type="project" value="UniProtKB-ARBA"/>
</dbReference>